<evidence type="ECO:0000256" key="9">
    <source>
        <dbReference type="ARBA" id="ARBA00022840"/>
    </source>
</evidence>
<keyword evidence="9 13" id="KW-0067">ATP-binding</keyword>
<feature type="binding site" evidence="13">
    <location>
        <position position="164"/>
    </location>
    <ligand>
        <name>Mg(2+)</name>
        <dbReference type="ChEBI" id="CHEBI:18420"/>
    </ligand>
</feature>
<dbReference type="EC" id="2.7.4.-" evidence="13"/>
<dbReference type="Gene3D" id="3.40.50.300">
    <property type="entry name" value="P-loop containing nucleotide triphosphate hydrolases"/>
    <property type="match status" value="1"/>
</dbReference>
<dbReference type="NCBIfam" id="TIGR00679">
    <property type="entry name" value="hpr-ser"/>
    <property type="match status" value="1"/>
</dbReference>
<feature type="active site" description="Proton acceptor; for phosphorylation activity. Proton donor; for dephosphorylation activity" evidence="13">
    <location>
        <position position="181"/>
    </location>
</feature>
<dbReference type="GO" id="GO:0000287">
    <property type="term" value="F:magnesium ion binding"/>
    <property type="evidence" value="ECO:0007669"/>
    <property type="project" value="UniProtKB-UniRule"/>
</dbReference>
<dbReference type="InterPro" id="IPR003755">
    <property type="entry name" value="HPr(Ser)_kin/Pase"/>
</dbReference>
<dbReference type="GO" id="GO:0004712">
    <property type="term" value="F:protein serine/threonine/tyrosine kinase activity"/>
    <property type="evidence" value="ECO:0007669"/>
    <property type="project" value="UniProtKB-UniRule"/>
</dbReference>
<evidence type="ECO:0000256" key="6">
    <source>
        <dbReference type="ARBA" id="ARBA00022723"/>
    </source>
</evidence>
<keyword evidence="8 13" id="KW-0418">Kinase</keyword>
<evidence type="ECO:0000313" key="16">
    <source>
        <dbReference type="EMBL" id="PKK91897.1"/>
    </source>
</evidence>
<evidence type="ECO:0000256" key="11">
    <source>
        <dbReference type="ARBA" id="ARBA00023268"/>
    </source>
</evidence>
<dbReference type="GO" id="GO:0004674">
    <property type="term" value="F:protein serine/threonine kinase activity"/>
    <property type="evidence" value="ECO:0007669"/>
    <property type="project" value="UniProtKB-KW"/>
</dbReference>
<evidence type="ECO:0000256" key="5">
    <source>
        <dbReference type="ARBA" id="ARBA00022679"/>
    </source>
</evidence>
<keyword evidence="10 13" id="KW-0460">Magnesium</keyword>
<evidence type="ECO:0000256" key="13">
    <source>
        <dbReference type="HAMAP-Rule" id="MF_01249"/>
    </source>
</evidence>
<dbReference type="GO" id="GO:0005524">
    <property type="term" value="F:ATP binding"/>
    <property type="evidence" value="ECO:0007669"/>
    <property type="project" value="UniProtKB-UniRule"/>
</dbReference>
<keyword evidence="7 13" id="KW-0547">Nucleotide-binding</keyword>
<evidence type="ECO:0000256" key="10">
    <source>
        <dbReference type="ARBA" id="ARBA00022842"/>
    </source>
</evidence>
<comment type="miscellaneous">
    <text evidence="13">Both phosphorylation and phosphorolysis are carried out by the same active site and suggest a common mechanism for both reactions.</text>
</comment>
<feature type="binding site" evidence="13">
    <location>
        <position position="206"/>
    </location>
    <ligand>
        <name>Mg(2+)</name>
        <dbReference type="ChEBI" id="CHEBI:18420"/>
    </ligand>
</feature>
<keyword evidence="4 13" id="KW-0723">Serine/threonine-protein kinase</keyword>
<dbReference type="InterPro" id="IPR011104">
    <property type="entry name" value="Hpr_kin/Pase_C"/>
</dbReference>
<dbReference type="PANTHER" id="PTHR30305:SF1">
    <property type="entry name" value="HPR KINASE_PHOSPHORYLASE"/>
    <property type="match status" value="1"/>
</dbReference>
<comment type="subunit">
    <text evidence="13">Homohexamer.</text>
</comment>
<dbReference type="EC" id="2.7.11.-" evidence="13"/>
<organism evidence="16 17">
    <name type="scientific">Candidatus Wallbacteria bacterium HGW-Wallbacteria-1</name>
    <dbReference type="NCBI Taxonomy" id="2013854"/>
    <lineage>
        <taxon>Bacteria</taxon>
        <taxon>Candidatus Walliibacteriota</taxon>
    </lineage>
</organism>
<dbReference type="PANTHER" id="PTHR30305">
    <property type="entry name" value="PROTEIN YJDM-RELATED"/>
    <property type="match status" value="1"/>
</dbReference>
<feature type="active site" evidence="13">
    <location>
        <position position="142"/>
    </location>
</feature>
<sequence>MDKSPFSITVRELMDEFSLILHSGENGLDNPVTTQAINEGSLELAGYFEFLDCNKILVIGTPEISFLRNLSEDVRRLRLTQLMFFPLPAIIFCDRETPKKDFSRIADERAIPLLSTPSPKSSMVQMLHHYLIEKSMPFTTMHGVLVEVYGIGVLLKGKSGIGKSECALELIKRGHRLVVDDVVSIRKVNMKSLIGKPDSLLKHHMEIRGLGIINIKELFGIGAISEQIQIDLIVELEALSPDKSYDRLGVDTVYTDILEVRIPTVNIPVTHGKNTSVIVEVASMNHHLKQQGYHSAHRFLDSLTKRLSRDVPCETPYHGSEQDTGEPQQ</sequence>
<protein>
    <recommendedName>
        <fullName evidence="13">HPr kinase/phosphorylase</fullName>
        <shortName evidence="13">HPrK/P</shortName>
        <ecNumber evidence="13">2.7.11.-</ecNumber>
        <ecNumber evidence="13">2.7.4.-</ecNumber>
    </recommendedName>
    <alternativeName>
        <fullName evidence="13">HPr(Ser) kinase/phosphorylase</fullName>
    </alternativeName>
</protein>
<feature type="domain" description="HPr kinase/phosphorylase C-terminal" evidence="15">
    <location>
        <begin position="138"/>
        <end position="300"/>
    </location>
</feature>
<feature type="active site" evidence="13">
    <location>
        <position position="247"/>
    </location>
</feature>
<dbReference type="Pfam" id="PF07475">
    <property type="entry name" value="Hpr_kinase_C"/>
    <property type="match status" value="1"/>
</dbReference>
<accession>A0A2N1PU76</accession>
<evidence type="ECO:0000313" key="17">
    <source>
        <dbReference type="Proteomes" id="UP000233256"/>
    </source>
</evidence>
<dbReference type="AlphaFoldDB" id="A0A2N1PU76"/>
<evidence type="ECO:0000256" key="2">
    <source>
        <dbReference type="ARBA" id="ARBA00001946"/>
    </source>
</evidence>
<dbReference type="InterPro" id="IPR028979">
    <property type="entry name" value="Ser_kin/Pase_Hpr-like_N_sf"/>
</dbReference>
<dbReference type="Pfam" id="PF02603">
    <property type="entry name" value="Hpr_kinase_N"/>
    <property type="match status" value="1"/>
</dbReference>
<comment type="function">
    <text evidence="13">Catalyzes the ATP- as well as the pyrophosphate-dependent phosphorylation of a specific serine residue in HPr, a phosphocarrier protein of the phosphoenolpyruvate-dependent sugar phosphotransferase system (PTS). HprK/P also catalyzes the pyrophosphate-producing, inorganic phosphate-dependent dephosphorylation (phosphorolysis) of seryl-phosphorylated HPr (P-Ser-HPr).</text>
</comment>
<feature type="domain" description="HPr(Ser) kinase/phosphorylase N-terminal" evidence="14">
    <location>
        <begin position="8"/>
        <end position="131"/>
    </location>
</feature>
<comment type="domain">
    <text evidence="13">The Walker A ATP-binding motif also binds Pi and PPi.</text>
</comment>
<evidence type="ECO:0000256" key="1">
    <source>
        <dbReference type="ARBA" id="ARBA00001120"/>
    </source>
</evidence>
<feature type="region of interest" description="Important for the catalytic mechanism of dephosphorylation" evidence="13">
    <location>
        <begin position="268"/>
        <end position="273"/>
    </location>
</feature>
<evidence type="ECO:0000256" key="3">
    <source>
        <dbReference type="ARBA" id="ARBA00006883"/>
    </source>
</evidence>
<evidence type="ECO:0000256" key="12">
    <source>
        <dbReference type="ARBA" id="ARBA00047657"/>
    </source>
</evidence>
<evidence type="ECO:0000256" key="4">
    <source>
        <dbReference type="ARBA" id="ARBA00022527"/>
    </source>
</evidence>
<name>A0A2N1PU76_9BACT</name>
<dbReference type="InterPro" id="IPR027417">
    <property type="entry name" value="P-loop_NTPase"/>
</dbReference>
<keyword evidence="5 13" id="KW-0808">Transferase</keyword>
<dbReference type="EMBL" id="PGXC01000001">
    <property type="protein sequence ID" value="PKK91897.1"/>
    <property type="molecule type" value="Genomic_DNA"/>
</dbReference>
<comment type="cofactor">
    <cofactor evidence="2 13">
        <name>Mg(2+)</name>
        <dbReference type="ChEBI" id="CHEBI:18420"/>
    </cofactor>
</comment>
<feature type="active site" evidence="13">
    <location>
        <position position="163"/>
    </location>
</feature>
<proteinExistence type="inferred from homology"/>
<dbReference type="InterPro" id="IPR011126">
    <property type="entry name" value="Hpr_kin/Pase_Hpr_N"/>
</dbReference>
<evidence type="ECO:0000256" key="8">
    <source>
        <dbReference type="ARBA" id="ARBA00022777"/>
    </source>
</evidence>
<keyword evidence="11 13" id="KW-0511">Multifunctional enzyme</keyword>
<dbReference type="HAMAP" id="MF_01249">
    <property type="entry name" value="HPr_kinase"/>
    <property type="match status" value="1"/>
</dbReference>
<evidence type="ECO:0000259" key="15">
    <source>
        <dbReference type="Pfam" id="PF07475"/>
    </source>
</evidence>
<comment type="catalytic activity">
    <reaction evidence="12 13">
        <text>[HPr protein]-O-phospho-L-serine + phosphate + H(+) = [HPr protein]-L-serine + diphosphate</text>
        <dbReference type="Rhea" id="RHEA:46604"/>
        <dbReference type="Rhea" id="RHEA-COMP:11602"/>
        <dbReference type="Rhea" id="RHEA-COMP:11603"/>
        <dbReference type="ChEBI" id="CHEBI:15378"/>
        <dbReference type="ChEBI" id="CHEBI:29999"/>
        <dbReference type="ChEBI" id="CHEBI:33019"/>
        <dbReference type="ChEBI" id="CHEBI:43474"/>
        <dbReference type="ChEBI" id="CHEBI:83421"/>
    </reaction>
</comment>
<reference evidence="16 17" key="1">
    <citation type="journal article" date="2017" name="ISME J.">
        <title>Potential for microbial H2 and metal transformations associated with novel bacteria and archaea in deep terrestrial subsurface sediments.</title>
        <authorList>
            <person name="Hernsdorf A.W."/>
            <person name="Amano Y."/>
            <person name="Miyakawa K."/>
            <person name="Ise K."/>
            <person name="Suzuki Y."/>
            <person name="Anantharaman K."/>
            <person name="Probst A."/>
            <person name="Burstein D."/>
            <person name="Thomas B.C."/>
            <person name="Banfield J.F."/>
        </authorList>
    </citation>
    <scope>NUCLEOTIDE SEQUENCE [LARGE SCALE GENOMIC DNA]</scope>
    <source>
        <strain evidence="16">HGW-Wallbacteria-1</strain>
    </source>
</reference>
<evidence type="ECO:0000256" key="7">
    <source>
        <dbReference type="ARBA" id="ARBA00022741"/>
    </source>
</evidence>
<comment type="caution">
    <text evidence="16">The sequence shown here is derived from an EMBL/GenBank/DDBJ whole genome shotgun (WGS) entry which is preliminary data.</text>
</comment>
<gene>
    <name evidence="13 16" type="primary">hprK</name>
    <name evidence="16" type="ORF">CVV64_00275</name>
</gene>
<dbReference type="CDD" id="cd01918">
    <property type="entry name" value="HprK_C"/>
    <property type="match status" value="1"/>
</dbReference>
<feature type="region of interest" description="Important for the catalytic mechanism of both phosphorylation and dephosphorylation" evidence="13">
    <location>
        <begin position="205"/>
        <end position="214"/>
    </location>
</feature>
<dbReference type="Gene3D" id="3.40.1390.20">
    <property type="entry name" value="HprK N-terminal domain-like"/>
    <property type="match status" value="1"/>
</dbReference>
<evidence type="ECO:0000259" key="14">
    <source>
        <dbReference type="Pfam" id="PF02603"/>
    </source>
</evidence>
<dbReference type="SUPFAM" id="SSF53795">
    <property type="entry name" value="PEP carboxykinase-like"/>
    <property type="match status" value="1"/>
</dbReference>
<comment type="similarity">
    <text evidence="3 13">Belongs to the HPrK/P family.</text>
</comment>
<dbReference type="GO" id="GO:0000155">
    <property type="term" value="F:phosphorelay sensor kinase activity"/>
    <property type="evidence" value="ECO:0007669"/>
    <property type="project" value="InterPro"/>
</dbReference>
<dbReference type="GO" id="GO:0006109">
    <property type="term" value="P:regulation of carbohydrate metabolic process"/>
    <property type="evidence" value="ECO:0007669"/>
    <property type="project" value="UniProtKB-UniRule"/>
</dbReference>
<dbReference type="Proteomes" id="UP000233256">
    <property type="component" value="Unassembled WGS sequence"/>
</dbReference>
<keyword evidence="6 13" id="KW-0479">Metal-binding</keyword>
<dbReference type="FunFam" id="3.40.50.300:FF:000174">
    <property type="entry name" value="HPr kinase/phosphorylase"/>
    <property type="match status" value="1"/>
</dbReference>
<comment type="catalytic activity">
    <reaction evidence="1 13">
        <text>[HPr protein]-L-serine + ATP = [HPr protein]-O-phospho-L-serine + ADP + H(+)</text>
        <dbReference type="Rhea" id="RHEA:46600"/>
        <dbReference type="Rhea" id="RHEA-COMP:11602"/>
        <dbReference type="Rhea" id="RHEA-COMP:11603"/>
        <dbReference type="ChEBI" id="CHEBI:15378"/>
        <dbReference type="ChEBI" id="CHEBI:29999"/>
        <dbReference type="ChEBI" id="CHEBI:30616"/>
        <dbReference type="ChEBI" id="CHEBI:83421"/>
        <dbReference type="ChEBI" id="CHEBI:456216"/>
    </reaction>
</comment>
<dbReference type="SUPFAM" id="SSF75138">
    <property type="entry name" value="HprK N-terminal domain-like"/>
    <property type="match status" value="1"/>
</dbReference>
<feature type="binding site" evidence="13">
    <location>
        <begin position="157"/>
        <end position="164"/>
    </location>
    <ligand>
        <name>ATP</name>
        <dbReference type="ChEBI" id="CHEBI:30616"/>
    </ligand>
</feature>